<evidence type="ECO:0000256" key="12">
    <source>
        <dbReference type="PIRSR" id="PIRSR000445-3"/>
    </source>
</evidence>
<evidence type="ECO:0000256" key="5">
    <source>
        <dbReference type="ARBA" id="ARBA00023002"/>
    </source>
</evidence>
<feature type="site" description="Important for activity" evidence="9 13">
    <location>
        <position position="97"/>
    </location>
</feature>
<evidence type="ECO:0000256" key="4">
    <source>
        <dbReference type="ARBA" id="ARBA00022857"/>
    </source>
</evidence>
<feature type="domain" description="Glutamyl-tRNA reductase N-terminal" evidence="17">
    <location>
        <begin position="6"/>
        <end position="154"/>
    </location>
</feature>
<dbReference type="OrthoDB" id="110209at2"/>
<comment type="function">
    <text evidence="9">Catalyzes the NADPH-dependent reduction of glutamyl-tRNA(Glu) to glutamate 1-semialdehyde (GSA).</text>
</comment>
<dbReference type="GO" id="GO:0019353">
    <property type="term" value="P:protoporphyrinogen IX biosynthetic process from glutamate"/>
    <property type="evidence" value="ECO:0007669"/>
    <property type="project" value="TreeGrafter"/>
</dbReference>
<keyword evidence="19" id="KW-1185">Reference proteome</keyword>
<dbReference type="EMBL" id="PTIY01000003">
    <property type="protein sequence ID" value="PPK72755.1"/>
    <property type="molecule type" value="Genomic_DNA"/>
</dbReference>
<dbReference type="AlphaFoldDB" id="A0A2S6H5J1"/>
<dbReference type="HAMAP" id="MF_00087">
    <property type="entry name" value="Glu_tRNA_reductase"/>
    <property type="match status" value="1"/>
</dbReference>
<evidence type="ECO:0000259" key="17">
    <source>
        <dbReference type="Pfam" id="PF05201"/>
    </source>
</evidence>
<dbReference type="InterPro" id="IPR015895">
    <property type="entry name" value="4pyrrol_synth_GluRdtase_N"/>
</dbReference>
<evidence type="ECO:0000256" key="3">
    <source>
        <dbReference type="ARBA" id="ARBA00012970"/>
    </source>
</evidence>
<dbReference type="Gene3D" id="3.40.50.720">
    <property type="entry name" value="NAD(P)-binding Rossmann-like Domain"/>
    <property type="match status" value="1"/>
</dbReference>
<dbReference type="SUPFAM" id="SSF69742">
    <property type="entry name" value="Glutamyl tRNA-reductase catalytic, N-terminal domain"/>
    <property type="match status" value="1"/>
</dbReference>
<dbReference type="InterPro" id="IPR015896">
    <property type="entry name" value="4pyrrol_synth_GluRdtase_dimer"/>
</dbReference>
<dbReference type="Pfam" id="PF05201">
    <property type="entry name" value="GlutR_N"/>
    <property type="match status" value="1"/>
</dbReference>
<comment type="miscellaneous">
    <text evidence="9">During catalysis, the active site Cys acts as a nucleophile attacking the alpha-carbonyl group of tRNA-bound glutamate with the formation of a thioester intermediate between enzyme and glutamate, and the concomitant release of tRNA(Glu). The thioester intermediate is finally reduced by direct hydride transfer from NADPH, to form the product GSA.</text>
</comment>
<dbReference type="SUPFAM" id="SSF51735">
    <property type="entry name" value="NAD(P)-binding Rossmann-fold domains"/>
    <property type="match status" value="1"/>
</dbReference>
<dbReference type="FunFam" id="3.40.50.720:FF:000031">
    <property type="entry name" value="Glutamyl-tRNA reductase"/>
    <property type="match status" value="1"/>
</dbReference>
<feature type="active site" description="Nucleophile" evidence="9 10">
    <location>
        <position position="50"/>
    </location>
</feature>
<dbReference type="UniPathway" id="UPA00251">
    <property type="reaction ID" value="UER00316"/>
</dbReference>
<keyword evidence="6 9" id="KW-0627">Porphyrin biosynthesis</keyword>
<evidence type="ECO:0000256" key="8">
    <source>
        <dbReference type="ARBA" id="ARBA00068659"/>
    </source>
</evidence>
<feature type="binding site" evidence="9 11">
    <location>
        <begin position="112"/>
        <end position="114"/>
    </location>
    <ligand>
        <name>substrate</name>
    </ligand>
</feature>
<dbReference type="InterPro" id="IPR036453">
    <property type="entry name" value="GluRdtase_dimer_dom_sf"/>
</dbReference>
<feature type="binding site" evidence="9 11">
    <location>
        <begin position="49"/>
        <end position="52"/>
    </location>
    <ligand>
        <name>substrate</name>
    </ligand>
</feature>
<evidence type="ECO:0000256" key="13">
    <source>
        <dbReference type="PIRSR" id="PIRSR000445-4"/>
    </source>
</evidence>
<evidence type="ECO:0000256" key="9">
    <source>
        <dbReference type="HAMAP-Rule" id="MF_00087"/>
    </source>
</evidence>
<dbReference type="Gene3D" id="3.30.460.30">
    <property type="entry name" value="Glutamyl-tRNA reductase, N-terminal domain"/>
    <property type="match status" value="1"/>
</dbReference>
<gene>
    <name evidence="9" type="primary">hemA</name>
    <name evidence="18" type="ORF">B0F88_103193</name>
</gene>
<evidence type="ECO:0000256" key="6">
    <source>
        <dbReference type="ARBA" id="ARBA00023244"/>
    </source>
</evidence>
<evidence type="ECO:0000313" key="19">
    <source>
        <dbReference type="Proteomes" id="UP000238071"/>
    </source>
</evidence>
<keyword evidence="5 9" id="KW-0560">Oxidoreductase</keyword>
<evidence type="ECO:0000313" key="18">
    <source>
        <dbReference type="EMBL" id="PPK72755.1"/>
    </source>
</evidence>
<feature type="binding site" evidence="9 11">
    <location>
        <position position="118"/>
    </location>
    <ligand>
        <name>substrate</name>
    </ligand>
</feature>
<comment type="pathway">
    <text evidence="1 9 14">Porphyrin-containing compound metabolism; protoporphyrin-IX biosynthesis; 5-aminolevulinate from L-glutamyl-tRNA(Glu): step 1/2.</text>
</comment>
<comment type="caution">
    <text evidence="18">The sequence shown here is derived from an EMBL/GenBank/DDBJ whole genome shotgun (WGS) entry which is preliminary data.</text>
</comment>
<evidence type="ECO:0000256" key="11">
    <source>
        <dbReference type="PIRSR" id="PIRSR000445-2"/>
    </source>
</evidence>
<feature type="domain" description="Quinate/shikimate 5-dehydrogenase/glutamyl-tRNA reductase" evidence="16">
    <location>
        <begin position="169"/>
        <end position="303"/>
    </location>
</feature>
<evidence type="ECO:0000256" key="10">
    <source>
        <dbReference type="PIRSR" id="PIRSR000445-1"/>
    </source>
</evidence>
<dbReference type="NCBIfam" id="TIGR01035">
    <property type="entry name" value="hemA"/>
    <property type="match status" value="1"/>
</dbReference>
<dbReference type="InterPro" id="IPR036343">
    <property type="entry name" value="GluRdtase_N_sf"/>
</dbReference>
<evidence type="ECO:0000256" key="1">
    <source>
        <dbReference type="ARBA" id="ARBA00005059"/>
    </source>
</evidence>
<dbReference type="CDD" id="cd05213">
    <property type="entry name" value="NAD_bind_Glutamyl_tRNA_reduct"/>
    <property type="match status" value="1"/>
</dbReference>
<evidence type="ECO:0000259" key="16">
    <source>
        <dbReference type="Pfam" id="PF01488"/>
    </source>
</evidence>
<comment type="similarity">
    <text evidence="2 9 14">Belongs to the glutamyl-tRNA reductase family.</text>
</comment>
<protein>
    <recommendedName>
        <fullName evidence="8 9">Glutamyl-tRNA reductase</fullName>
        <shortName evidence="9">GluTR</shortName>
        <ecNumber evidence="3 9">1.2.1.70</ecNumber>
    </recommendedName>
</protein>
<comment type="domain">
    <text evidence="9">Possesses an unusual extended V-shaped dimeric structure with each monomer consisting of three distinct domains arranged along a curved 'spinal' alpha-helix. The N-terminal catalytic domain specifically recognizes the glutamate moiety of the substrate. The second domain is the NADPH-binding domain, and the third C-terminal domain is responsible for dimerization.</text>
</comment>
<evidence type="ECO:0000256" key="7">
    <source>
        <dbReference type="ARBA" id="ARBA00047464"/>
    </source>
</evidence>
<dbReference type="GO" id="GO:0050661">
    <property type="term" value="F:NADP binding"/>
    <property type="evidence" value="ECO:0007669"/>
    <property type="project" value="InterPro"/>
</dbReference>
<sequence length="419" mass="46541">MTLLAVGINYNTAPVSIRERLSFPAEILETSLQELWRIKEISEAAILSTCNRTEFYCTSTTANKQILIDWVAQSKQISAADFTPYLYCHTDSELIRHMFRVACGLDSMILGEPQILGQMKTAYQAAYEAGTLGKRLGKLFQHTFTAAKKVRTDTAIGSSPVSVAFAAVQLAQQIFDKLSEQTALLIGAGETIELAARHLSQQGIGRIIIANRTYDKAHSLAMQFNGYAIALSELPAHLAEADIVISSTASQLPILGKGRVESALKKRKHKPMFMVDLAVPRDIEAEVEQLRDVYLYTIDDLQNTIDQNMNSRRLAAEQAEEIIDTQVDYFLAWLRAQGAQSTIQDYRHQAEQTRDEALQKALSLLKSGIPAEQALNRLAHSLTNKLIHTPSTQIRAAAENERHDLIAAAREIFKLSNSQ</sequence>
<comment type="catalytic activity">
    <reaction evidence="7 9 14">
        <text>(S)-4-amino-5-oxopentanoate + tRNA(Glu) + NADP(+) = L-glutamyl-tRNA(Glu) + NADPH + H(+)</text>
        <dbReference type="Rhea" id="RHEA:12344"/>
        <dbReference type="Rhea" id="RHEA-COMP:9663"/>
        <dbReference type="Rhea" id="RHEA-COMP:9680"/>
        <dbReference type="ChEBI" id="CHEBI:15378"/>
        <dbReference type="ChEBI" id="CHEBI:57501"/>
        <dbReference type="ChEBI" id="CHEBI:57783"/>
        <dbReference type="ChEBI" id="CHEBI:58349"/>
        <dbReference type="ChEBI" id="CHEBI:78442"/>
        <dbReference type="ChEBI" id="CHEBI:78520"/>
        <dbReference type="EC" id="1.2.1.70"/>
    </reaction>
</comment>
<dbReference type="SUPFAM" id="SSF69075">
    <property type="entry name" value="Glutamyl tRNA-reductase dimerization domain"/>
    <property type="match status" value="1"/>
</dbReference>
<dbReference type="PANTHER" id="PTHR43013">
    <property type="entry name" value="GLUTAMYL-TRNA REDUCTASE"/>
    <property type="match status" value="1"/>
</dbReference>
<reference evidence="18 19" key="1">
    <citation type="submission" date="2018-02" db="EMBL/GenBank/DDBJ databases">
        <title>Subsurface microbial communities from deep shales in Ohio and West Virginia, USA.</title>
        <authorList>
            <person name="Wrighton K."/>
        </authorList>
    </citation>
    <scope>NUCLEOTIDE SEQUENCE [LARGE SCALE GENOMIC DNA]</scope>
    <source>
        <strain evidence="18 19">OWC-G53F</strain>
    </source>
</reference>
<dbReference type="PIRSF" id="PIRSF000445">
    <property type="entry name" value="4pyrrol_synth_GluRdtase"/>
    <property type="match status" value="1"/>
</dbReference>
<dbReference type="RefSeq" id="WP_104422846.1">
    <property type="nucleotide sequence ID" value="NZ_PTIY01000003.1"/>
</dbReference>
<dbReference type="Pfam" id="PF00745">
    <property type="entry name" value="GlutR_dimer"/>
    <property type="match status" value="1"/>
</dbReference>
<feature type="binding site" evidence="9 11">
    <location>
        <position position="107"/>
    </location>
    <ligand>
        <name>substrate</name>
    </ligand>
</feature>
<evidence type="ECO:0000256" key="14">
    <source>
        <dbReference type="RuleBase" id="RU000584"/>
    </source>
</evidence>
<dbReference type="InterPro" id="IPR000343">
    <property type="entry name" value="4pyrrol_synth_GluRdtase"/>
</dbReference>
<dbReference type="PROSITE" id="PS00747">
    <property type="entry name" value="GLUTR"/>
    <property type="match status" value="1"/>
</dbReference>
<dbReference type="PANTHER" id="PTHR43013:SF1">
    <property type="entry name" value="GLUTAMYL-TRNA REDUCTASE"/>
    <property type="match status" value="1"/>
</dbReference>
<name>A0A2S6H5J1_9GAMM</name>
<dbReference type="Pfam" id="PF01488">
    <property type="entry name" value="Shikimate_DH"/>
    <property type="match status" value="1"/>
</dbReference>
<proteinExistence type="inferred from homology"/>
<evidence type="ECO:0000256" key="2">
    <source>
        <dbReference type="ARBA" id="ARBA00005916"/>
    </source>
</evidence>
<feature type="domain" description="Tetrapyrrole biosynthesis glutamyl-tRNA reductase dimerisation" evidence="15">
    <location>
        <begin position="318"/>
        <end position="415"/>
    </location>
</feature>
<accession>A0A2S6H5J1</accession>
<dbReference type="EC" id="1.2.1.70" evidence="3 9"/>
<feature type="binding site" evidence="9 12">
    <location>
        <begin position="187"/>
        <end position="192"/>
    </location>
    <ligand>
        <name>NADP(+)</name>
        <dbReference type="ChEBI" id="CHEBI:58349"/>
    </ligand>
</feature>
<dbReference type="InterPro" id="IPR018214">
    <property type="entry name" value="GluRdtase_CS"/>
</dbReference>
<evidence type="ECO:0000259" key="15">
    <source>
        <dbReference type="Pfam" id="PF00745"/>
    </source>
</evidence>
<dbReference type="GO" id="GO:0008883">
    <property type="term" value="F:glutamyl-tRNA reductase activity"/>
    <property type="evidence" value="ECO:0007669"/>
    <property type="project" value="UniProtKB-UniRule"/>
</dbReference>
<dbReference type="FunFam" id="3.30.460.30:FF:000001">
    <property type="entry name" value="Glutamyl-tRNA reductase"/>
    <property type="match status" value="1"/>
</dbReference>
<dbReference type="InterPro" id="IPR036291">
    <property type="entry name" value="NAD(P)-bd_dom_sf"/>
</dbReference>
<organism evidence="18 19">
    <name type="scientific">Methylobacter tundripaludum</name>
    <dbReference type="NCBI Taxonomy" id="173365"/>
    <lineage>
        <taxon>Bacteria</taxon>
        <taxon>Pseudomonadati</taxon>
        <taxon>Pseudomonadota</taxon>
        <taxon>Gammaproteobacteria</taxon>
        <taxon>Methylococcales</taxon>
        <taxon>Methylococcaceae</taxon>
        <taxon>Methylobacter</taxon>
    </lineage>
</organism>
<dbReference type="InterPro" id="IPR006151">
    <property type="entry name" value="Shikm_DH/Glu-tRNA_Rdtase"/>
</dbReference>
<comment type="subunit">
    <text evidence="9">Homodimer.</text>
</comment>
<keyword evidence="4 9" id="KW-0521">NADP</keyword>
<dbReference type="Proteomes" id="UP000238071">
    <property type="component" value="Unassembled WGS sequence"/>
</dbReference>